<evidence type="ECO:0000259" key="8">
    <source>
        <dbReference type="Pfam" id="PF03807"/>
    </source>
</evidence>
<comment type="subcellular location">
    <subcellularLocation>
        <location evidence="5">Cytoplasm</location>
    </subcellularLocation>
</comment>
<sequence length="276" mass="28653">MEQDAAGKRPGTLAIVGAGVMGQTLLGGLLRAGRDPGSVLVVDRRMGRAEELHDRFGVRVVSDLAEVAAAGTVLLVVKPQDMADLLAALREHLHPRALVVSLAAGTTTDFCERHLPPGTAVVRVMPNTPSLVDEGMAGLAGGRHCAPEDLSQAEELLRSCGRTVVLAEKHLDAVTALSGSGPAYVFYVVEAMVEAGVVLGLPRATATELVVQTVVGAAAMLRETGQHPTVLREQVTSPAGTTAAALRQLDEHKVRAAFVTAVEAACARSRQLSGGV</sequence>
<evidence type="ECO:0000256" key="1">
    <source>
        <dbReference type="ARBA" id="ARBA00005525"/>
    </source>
</evidence>
<dbReference type="InterPro" id="IPR029036">
    <property type="entry name" value="P5CR_dimer"/>
</dbReference>
<evidence type="ECO:0000259" key="9">
    <source>
        <dbReference type="Pfam" id="PF14748"/>
    </source>
</evidence>
<evidence type="ECO:0000256" key="6">
    <source>
        <dbReference type="NCBIfam" id="TIGR00112"/>
    </source>
</evidence>
<keyword evidence="5" id="KW-0963">Cytoplasm</keyword>
<dbReference type="Proteomes" id="UP000239485">
    <property type="component" value="Unassembled WGS sequence"/>
</dbReference>
<dbReference type="EC" id="1.5.1.2" evidence="5 6"/>
<dbReference type="PANTHER" id="PTHR11645">
    <property type="entry name" value="PYRROLINE-5-CARBOXYLATE REDUCTASE"/>
    <property type="match status" value="1"/>
</dbReference>
<dbReference type="InterPro" id="IPR036291">
    <property type="entry name" value="NAD(P)-bd_dom_sf"/>
</dbReference>
<dbReference type="Gene3D" id="1.10.3730.10">
    <property type="entry name" value="ProC C-terminal domain-like"/>
    <property type="match status" value="1"/>
</dbReference>
<comment type="catalytic activity">
    <reaction evidence="5">
        <text>L-proline + NAD(+) = (S)-1-pyrroline-5-carboxylate + NADH + 2 H(+)</text>
        <dbReference type="Rhea" id="RHEA:14105"/>
        <dbReference type="ChEBI" id="CHEBI:15378"/>
        <dbReference type="ChEBI" id="CHEBI:17388"/>
        <dbReference type="ChEBI" id="CHEBI:57540"/>
        <dbReference type="ChEBI" id="CHEBI:57945"/>
        <dbReference type="ChEBI" id="CHEBI:60039"/>
        <dbReference type="EC" id="1.5.1.2"/>
    </reaction>
</comment>
<accession>A0A2S6IH24</accession>
<dbReference type="FunFam" id="1.10.3730.10:FF:000001">
    <property type="entry name" value="Pyrroline-5-carboxylate reductase"/>
    <property type="match status" value="1"/>
</dbReference>
<reference evidence="10 11" key="1">
    <citation type="submission" date="2018-02" db="EMBL/GenBank/DDBJ databases">
        <title>Genomic Encyclopedia of Archaeal and Bacterial Type Strains, Phase II (KMG-II): from individual species to whole genera.</title>
        <authorList>
            <person name="Goeker M."/>
        </authorList>
    </citation>
    <scope>NUCLEOTIDE SEQUENCE [LARGE SCALE GENOMIC DNA]</scope>
    <source>
        <strain evidence="10 11">DSM 22857</strain>
    </source>
</reference>
<dbReference type="PANTHER" id="PTHR11645:SF0">
    <property type="entry name" value="PYRROLINE-5-CARBOXYLATE REDUCTASE 3"/>
    <property type="match status" value="1"/>
</dbReference>
<organism evidence="10 11">
    <name type="scientific">Kineococcus xinjiangensis</name>
    <dbReference type="NCBI Taxonomy" id="512762"/>
    <lineage>
        <taxon>Bacteria</taxon>
        <taxon>Bacillati</taxon>
        <taxon>Actinomycetota</taxon>
        <taxon>Actinomycetes</taxon>
        <taxon>Kineosporiales</taxon>
        <taxon>Kineosporiaceae</taxon>
        <taxon>Kineococcus</taxon>
    </lineage>
</organism>
<dbReference type="GO" id="GO:0005737">
    <property type="term" value="C:cytoplasm"/>
    <property type="evidence" value="ECO:0007669"/>
    <property type="project" value="UniProtKB-SubCell"/>
</dbReference>
<dbReference type="EMBL" id="PTJD01000010">
    <property type="protein sequence ID" value="PPK93486.1"/>
    <property type="molecule type" value="Genomic_DNA"/>
</dbReference>
<protein>
    <recommendedName>
        <fullName evidence="5 6">Pyrroline-5-carboxylate reductase</fullName>
        <shortName evidence="5">P5C reductase</shortName>
        <shortName evidence="5">P5CR</shortName>
        <ecNumber evidence="5 6">1.5.1.2</ecNumber>
    </recommendedName>
    <alternativeName>
        <fullName evidence="5">PCA reductase</fullName>
    </alternativeName>
</protein>
<dbReference type="PROSITE" id="PS00521">
    <property type="entry name" value="P5CR"/>
    <property type="match status" value="1"/>
</dbReference>
<dbReference type="UniPathway" id="UPA00098">
    <property type="reaction ID" value="UER00361"/>
</dbReference>
<evidence type="ECO:0000256" key="2">
    <source>
        <dbReference type="ARBA" id="ARBA00022857"/>
    </source>
</evidence>
<dbReference type="InterPro" id="IPR000304">
    <property type="entry name" value="Pyrroline-COOH_reductase"/>
</dbReference>
<comment type="caution">
    <text evidence="10">The sequence shown here is derived from an EMBL/GenBank/DDBJ whole genome shotgun (WGS) entry which is preliminary data.</text>
</comment>
<keyword evidence="3 5" id="KW-0560">Oxidoreductase</keyword>
<dbReference type="Pfam" id="PF14748">
    <property type="entry name" value="P5CR_dimer"/>
    <property type="match status" value="1"/>
</dbReference>
<dbReference type="NCBIfam" id="TIGR00112">
    <property type="entry name" value="proC"/>
    <property type="match status" value="1"/>
</dbReference>
<gene>
    <name evidence="5" type="primary">proC</name>
    <name evidence="10" type="ORF">CLV92_110114</name>
</gene>
<feature type="domain" description="Pyrroline-5-carboxylate reductase catalytic N-terminal" evidence="8">
    <location>
        <begin position="13"/>
        <end position="105"/>
    </location>
</feature>
<keyword evidence="11" id="KW-1185">Reference proteome</keyword>
<evidence type="ECO:0000256" key="7">
    <source>
        <dbReference type="RuleBase" id="RU003903"/>
    </source>
</evidence>
<proteinExistence type="inferred from homology"/>
<evidence type="ECO:0000256" key="3">
    <source>
        <dbReference type="ARBA" id="ARBA00023002"/>
    </source>
</evidence>
<evidence type="ECO:0000256" key="5">
    <source>
        <dbReference type="HAMAP-Rule" id="MF_01925"/>
    </source>
</evidence>
<feature type="domain" description="Pyrroline-5-carboxylate reductase dimerisation" evidence="9">
    <location>
        <begin position="168"/>
        <end position="272"/>
    </location>
</feature>
<dbReference type="GO" id="GO:0004735">
    <property type="term" value="F:pyrroline-5-carboxylate reductase activity"/>
    <property type="evidence" value="ECO:0007669"/>
    <property type="project" value="UniProtKB-UniRule"/>
</dbReference>
<dbReference type="SUPFAM" id="SSF48179">
    <property type="entry name" value="6-phosphogluconate dehydrogenase C-terminal domain-like"/>
    <property type="match status" value="1"/>
</dbReference>
<dbReference type="GO" id="GO:0055129">
    <property type="term" value="P:L-proline biosynthetic process"/>
    <property type="evidence" value="ECO:0007669"/>
    <property type="project" value="UniProtKB-UniRule"/>
</dbReference>
<dbReference type="AlphaFoldDB" id="A0A2S6IH24"/>
<comment type="similarity">
    <text evidence="1 5 7">Belongs to the pyrroline-5-carboxylate reductase family.</text>
</comment>
<dbReference type="RefSeq" id="WP_245886825.1">
    <property type="nucleotide sequence ID" value="NZ_PTJD01000010.1"/>
</dbReference>
<name>A0A2S6IH24_9ACTN</name>
<comment type="pathway">
    <text evidence="5 7">Amino-acid biosynthesis; L-proline biosynthesis; L-proline from L-glutamate 5-semialdehyde: step 1/1.</text>
</comment>
<dbReference type="InterPro" id="IPR053790">
    <property type="entry name" value="P5CR-like_CS"/>
</dbReference>
<dbReference type="PIRSF" id="PIRSF000193">
    <property type="entry name" value="Pyrrol-5-carb_rd"/>
    <property type="match status" value="1"/>
</dbReference>
<evidence type="ECO:0000313" key="10">
    <source>
        <dbReference type="EMBL" id="PPK93486.1"/>
    </source>
</evidence>
<evidence type="ECO:0000313" key="11">
    <source>
        <dbReference type="Proteomes" id="UP000239485"/>
    </source>
</evidence>
<dbReference type="SUPFAM" id="SSF51735">
    <property type="entry name" value="NAD(P)-binding Rossmann-fold domains"/>
    <property type="match status" value="1"/>
</dbReference>
<comment type="catalytic activity">
    <reaction evidence="5 7">
        <text>L-proline + NADP(+) = (S)-1-pyrroline-5-carboxylate + NADPH + 2 H(+)</text>
        <dbReference type="Rhea" id="RHEA:14109"/>
        <dbReference type="ChEBI" id="CHEBI:15378"/>
        <dbReference type="ChEBI" id="CHEBI:17388"/>
        <dbReference type="ChEBI" id="CHEBI:57783"/>
        <dbReference type="ChEBI" id="CHEBI:58349"/>
        <dbReference type="ChEBI" id="CHEBI:60039"/>
        <dbReference type="EC" id="1.5.1.2"/>
    </reaction>
</comment>
<dbReference type="InterPro" id="IPR028939">
    <property type="entry name" value="P5C_Rdtase_cat_N"/>
</dbReference>
<evidence type="ECO:0000256" key="4">
    <source>
        <dbReference type="ARBA" id="ARBA00058118"/>
    </source>
</evidence>
<keyword evidence="5 7" id="KW-0641">Proline biosynthesis</keyword>
<dbReference type="InterPro" id="IPR008927">
    <property type="entry name" value="6-PGluconate_DH-like_C_sf"/>
</dbReference>
<dbReference type="Gene3D" id="3.40.50.720">
    <property type="entry name" value="NAD(P)-binding Rossmann-like Domain"/>
    <property type="match status" value="1"/>
</dbReference>
<comment type="function">
    <text evidence="4 5">Catalyzes the reduction of 1-pyrroline-5-carboxylate (PCA) to L-proline.</text>
</comment>
<dbReference type="Pfam" id="PF03807">
    <property type="entry name" value="F420_oxidored"/>
    <property type="match status" value="1"/>
</dbReference>
<keyword evidence="5 7" id="KW-0028">Amino-acid biosynthesis</keyword>
<keyword evidence="2 5" id="KW-0521">NADP</keyword>
<dbReference type="HAMAP" id="MF_01925">
    <property type="entry name" value="P5C_reductase"/>
    <property type="match status" value="1"/>
</dbReference>